<dbReference type="InterPro" id="IPR004358">
    <property type="entry name" value="Sig_transdc_His_kin-like_C"/>
</dbReference>
<evidence type="ECO:0000259" key="20">
    <source>
        <dbReference type="PROSITE" id="PS50113"/>
    </source>
</evidence>
<evidence type="ECO:0000259" key="22">
    <source>
        <dbReference type="PROSITE" id="PS50894"/>
    </source>
</evidence>
<dbReference type="Pfam" id="PF00512">
    <property type="entry name" value="HisKA"/>
    <property type="match status" value="1"/>
</dbReference>
<dbReference type="InterPro" id="IPR003660">
    <property type="entry name" value="HAMP_dom"/>
</dbReference>
<dbReference type="InterPro" id="IPR000014">
    <property type="entry name" value="PAS"/>
</dbReference>
<keyword evidence="7 16" id="KW-0812">Transmembrane</keyword>
<organism evidence="23 24">
    <name type="scientific">Niveibacterium microcysteis</name>
    <dbReference type="NCBI Taxonomy" id="2811415"/>
    <lineage>
        <taxon>Bacteria</taxon>
        <taxon>Pseudomonadati</taxon>
        <taxon>Pseudomonadota</taxon>
        <taxon>Betaproteobacteria</taxon>
        <taxon>Rhodocyclales</taxon>
        <taxon>Rhodocyclaceae</taxon>
        <taxon>Niveibacterium</taxon>
    </lineage>
</organism>
<dbReference type="RefSeq" id="WP_206256110.1">
    <property type="nucleotide sequence ID" value="NZ_CP071060.1"/>
</dbReference>
<evidence type="ECO:0000256" key="10">
    <source>
        <dbReference type="ARBA" id="ARBA00022840"/>
    </source>
</evidence>
<dbReference type="PROSITE" id="PS50885">
    <property type="entry name" value="HAMP"/>
    <property type="match status" value="1"/>
</dbReference>
<evidence type="ECO:0000256" key="4">
    <source>
        <dbReference type="ARBA" id="ARBA00022475"/>
    </source>
</evidence>
<dbReference type="InterPro" id="IPR036641">
    <property type="entry name" value="HPT_dom_sf"/>
</dbReference>
<dbReference type="Gene3D" id="6.10.340.10">
    <property type="match status" value="1"/>
</dbReference>
<dbReference type="InterPro" id="IPR000700">
    <property type="entry name" value="PAS-assoc_C"/>
</dbReference>
<dbReference type="InterPro" id="IPR036890">
    <property type="entry name" value="HATPase_C_sf"/>
</dbReference>
<keyword evidence="11 16" id="KW-1133">Transmembrane helix</keyword>
<feature type="domain" description="HPt" evidence="22">
    <location>
        <begin position="1388"/>
        <end position="1482"/>
    </location>
</feature>
<evidence type="ECO:0000256" key="2">
    <source>
        <dbReference type="ARBA" id="ARBA00004651"/>
    </source>
</evidence>
<dbReference type="Gene3D" id="3.40.50.2300">
    <property type="match status" value="2"/>
</dbReference>
<gene>
    <name evidence="23" type="ORF">JY500_08960</name>
</gene>
<feature type="domain" description="PAC" evidence="20">
    <location>
        <begin position="645"/>
        <end position="697"/>
    </location>
</feature>
<feature type="modified residue" description="4-aspartylphosphate" evidence="15">
    <location>
        <position position="1130"/>
    </location>
</feature>
<dbReference type="CDD" id="cd00130">
    <property type="entry name" value="PAS"/>
    <property type="match status" value="3"/>
</dbReference>
<dbReference type="SUPFAM" id="SSF47384">
    <property type="entry name" value="Homodimeric domain of signal transducing histidine kinase"/>
    <property type="match status" value="1"/>
</dbReference>
<dbReference type="Pfam" id="PF08448">
    <property type="entry name" value="PAS_4"/>
    <property type="match status" value="1"/>
</dbReference>
<sequence>MTTPSAKRLPSLRQRLTRQIVLLVLLSVTSFALLFYFLQARPMLINLASSDAQRAGARVEERISDAVASVERNVLTAAGWGQSRVINAADQSTFNRLNVEVILRRPLIGSVHIASENGDEILLLKTPSGWKNRVSRIAEWGNRHLWIEFGPTLDQLSEDWEQSDYDPRKRPWFQKAMAAKDDMQVVWTAPYRFRTTGEPGITASARWRDPATGIRYVYAVDVLLQDFSRLTSSMTVGTNGRVAVLMDDGAIIGAPNHPAASDDAALRQVALQPIATSPFTVLAGAFKHWKESGGVDVQLSRFRPNGVSDDWFARMIRIHAGDQRFVAVTVMPVSDFIGSSRRLLVPALLILIGLWGLGFVVARRMAANVSQPLAELSSEAERIGRLELADPVEVGAKLSEVAQLAQAQEAMRGLLQAATGELEEANRTLEAKVTLRTAELAEREAYFRALVENAGTGIASCDAGGTIKRCNPAFAEGLGLQRDTLPGTNIEALVHADDFRDFASRYTRLVHGETAVFRVVTRFVAASGETRWAELVVSAIHAPDGSFLDAVLMASDLTDLKAAQENVERQLAVTQALMDAMPNAVFYKNADTRFIGCNRNYEQTFGVKREAFVGKRVLELDYIPEAARVEYQREDEDIIARIAHQERETSMQFADGRVHDALYSTTGFADADGKPAGLVGVIVDITRMKQAERAVAENEARLRAMLEDSPAGVGIVAEGGTVRFCNRKLASLLGLESDTAVGRSFIDFWAHPEQRQLLLERLRDGSEIRDQETELRRTDGTSFWALISSRFIEHEGERCLLSWFYDVTERRAALEAQRRAREIAEEATQMKSDFLANMSHEIRTPMNAIIGMSHLAMKTELTPRQRDYISKIQQSGQHLLGVINDILDFSKIEAGKLGIESTNFELEKVLDNVANLIAEKATAKGLELVFDVDKTVPETLRGDPLRVSQILINYANNAVKFTETGEIDVVVRVLENTEDDVLLRFAVRDTGIGLSEEQRARLFQSFQQADTSTTRKYGGTGLGLAISKRLAELMGGGVGCDSEPGKGSTFWFTARFLKGEAQTRKLVPTPDLRNRAVLVVDDNANARAVLSDLLESMTFRVAQAPSGFEALDEIKAADERGDAFEIVFLDWRMPGMDGIETARKIRAMPLNTTPHLVMVTAYGREEVMRGAEDAGLDEILIKPVNASTLFDTAIRTLGSHADGPGDTSFVRAPDELVVQLESRRGARILLVEDNDLNQQVASELLRDAGFIVDIADDGAIAIDCLARAPYDLVLMDMQMPVMDGVTATRRIRGDAQFAAMPIVAMTANAMQADRERCIEAGMNDHIAKPIEPDALWATLIKWISPRDQSAATAKPTDTRAPAAEAESLPLPLIDGLDCEAGLRRTLGKRALYFNMLRKFIKGQANSCDDVRAALAAGDLATAERIAHTTKGVAGNIGATAIQELAAGLEAAIHTRAGDEAINAALERLRHPLTSLVEQLQAAVPAEASATAQTVDTEQLGAVLRELAALLADDDSEACDLFEKHSDLLLAAFGEAGQNLAAQIRGFDFEAALSALQIAAAHAGVSLD</sequence>
<evidence type="ECO:0000256" key="1">
    <source>
        <dbReference type="ARBA" id="ARBA00000085"/>
    </source>
</evidence>
<dbReference type="Gene3D" id="3.30.450.20">
    <property type="entry name" value="PAS domain"/>
    <property type="match status" value="4"/>
</dbReference>
<evidence type="ECO:0000259" key="21">
    <source>
        <dbReference type="PROSITE" id="PS50885"/>
    </source>
</evidence>
<reference evidence="23 24" key="1">
    <citation type="submission" date="2021-02" db="EMBL/GenBank/DDBJ databases">
        <title>Niveibacterium changnyeongensis HC41.</title>
        <authorList>
            <person name="Kang M."/>
        </authorList>
    </citation>
    <scope>NUCLEOTIDE SEQUENCE [LARGE SCALE GENOMIC DNA]</scope>
    <source>
        <strain evidence="23 24">HC41</strain>
    </source>
</reference>
<protein>
    <recommendedName>
        <fullName evidence="3">histidine kinase</fullName>
        <ecNumber evidence="3">2.7.13.3</ecNumber>
    </recommendedName>
</protein>
<dbReference type="Pfam" id="PF02518">
    <property type="entry name" value="HATPase_c"/>
    <property type="match status" value="1"/>
</dbReference>
<dbReference type="CDD" id="cd00082">
    <property type="entry name" value="HisKA"/>
    <property type="match status" value="1"/>
</dbReference>
<dbReference type="Gene3D" id="1.10.287.130">
    <property type="match status" value="1"/>
</dbReference>
<feature type="modified residue" description="Phosphohistidine" evidence="14">
    <location>
        <position position="1427"/>
    </location>
</feature>
<dbReference type="SMART" id="SM00086">
    <property type="entry name" value="PAC"/>
    <property type="match status" value="3"/>
</dbReference>
<dbReference type="PRINTS" id="PR00344">
    <property type="entry name" value="BCTRLSENSOR"/>
</dbReference>
<dbReference type="SUPFAM" id="SSF103190">
    <property type="entry name" value="Sensory domain-like"/>
    <property type="match status" value="1"/>
</dbReference>
<dbReference type="PROSITE" id="PS50113">
    <property type="entry name" value="PAC"/>
    <property type="match status" value="3"/>
</dbReference>
<evidence type="ECO:0000256" key="14">
    <source>
        <dbReference type="PROSITE-ProRule" id="PRU00110"/>
    </source>
</evidence>
<evidence type="ECO:0000256" key="12">
    <source>
        <dbReference type="ARBA" id="ARBA00023012"/>
    </source>
</evidence>
<dbReference type="SMART" id="SM00387">
    <property type="entry name" value="HATPase_c"/>
    <property type="match status" value="1"/>
</dbReference>
<dbReference type="SUPFAM" id="SSF52172">
    <property type="entry name" value="CheY-like"/>
    <property type="match status" value="2"/>
</dbReference>
<dbReference type="Gene3D" id="3.30.565.10">
    <property type="entry name" value="Histidine kinase-like ATPase, C-terminal domain"/>
    <property type="match status" value="1"/>
</dbReference>
<evidence type="ECO:0000256" key="11">
    <source>
        <dbReference type="ARBA" id="ARBA00022989"/>
    </source>
</evidence>
<evidence type="ECO:0000256" key="8">
    <source>
        <dbReference type="ARBA" id="ARBA00022741"/>
    </source>
</evidence>
<feature type="domain" description="PAS" evidence="19">
    <location>
        <begin position="443"/>
        <end position="513"/>
    </location>
</feature>
<dbReference type="InterPro" id="IPR001610">
    <property type="entry name" value="PAC"/>
</dbReference>
<dbReference type="Proteomes" id="UP000663570">
    <property type="component" value="Chromosome"/>
</dbReference>
<evidence type="ECO:0000256" key="3">
    <source>
        <dbReference type="ARBA" id="ARBA00012438"/>
    </source>
</evidence>
<dbReference type="InterPro" id="IPR029151">
    <property type="entry name" value="Sensor-like_sf"/>
</dbReference>
<keyword evidence="4" id="KW-1003">Cell membrane</keyword>
<dbReference type="SUPFAM" id="SSF55874">
    <property type="entry name" value="ATPase domain of HSP90 chaperone/DNA topoisomerase II/histidine kinase"/>
    <property type="match status" value="1"/>
</dbReference>
<dbReference type="Pfam" id="PF01627">
    <property type="entry name" value="Hpt"/>
    <property type="match status" value="1"/>
</dbReference>
<dbReference type="InterPro" id="IPR003661">
    <property type="entry name" value="HisK_dim/P_dom"/>
</dbReference>
<keyword evidence="5 15" id="KW-0597">Phosphoprotein</keyword>
<feature type="transmembrane region" description="Helical" evidence="16">
    <location>
        <begin position="20"/>
        <end position="38"/>
    </location>
</feature>
<dbReference type="NCBIfam" id="TIGR00229">
    <property type="entry name" value="sensory_box"/>
    <property type="match status" value="3"/>
</dbReference>
<evidence type="ECO:0000259" key="18">
    <source>
        <dbReference type="PROSITE" id="PS50110"/>
    </source>
</evidence>
<dbReference type="PANTHER" id="PTHR45339:SF1">
    <property type="entry name" value="HYBRID SIGNAL TRANSDUCTION HISTIDINE KINASE J"/>
    <property type="match status" value="1"/>
</dbReference>
<dbReference type="Pfam" id="PF00072">
    <property type="entry name" value="Response_reg"/>
    <property type="match status" value="2"/>
</dbReference>
<dbReference type="CDD" id="cd18773">
    <property type="entry name" value="PDC1_HK_sensor"/>
    <property type="match status" value="1"/>
</dbReference>
<dbReference type="InterPro" id="IPR001789">
    <property type="entry name" value="Sig_transdc_resp-reg_receiver"/>
</dbReference>
<comment type="catalytic activity">
    <reaction evidence="1">
        <text>ATP + protein L-histidine = ADP + protein N-phospho-L-histidine.</text>
        <dbReference type="EC" id="2.7.13.3"/>
    </reaction>
</comment>
<dbReference type="SMART" id="SM00448">
    <property type="entry name" value="REC"/>
    <property type="match status" value="2"/>
</dbReference>
<evidence type="ECO:0000313" key="24">
    <source>
        <dbReference type="Proteomes" id="UP000663570"/>
    </source>
</evidence>
<dbReference type="InterPro" id="IPR011006">
    <property type="entry name" value="CheY-like_superfamily"/>
</dbReference>
<dbReference type="InterPro" id="IPR013656">
    <property type="entry name" value="PAS_4"/>
</dbReference>
<dbReference type="SUPFAM" id="SSF47226">
    <property type="entry name" value="Histidine-containing phosphotransfer domain, HPT domain"/>
    <property type="match status" value="1"/>
</dbReference>
<evidence type="ECO:0000259" key="19">
    <source>
        <dbReference type="PROSITE" id="PS50112"/>
    </source>
</evidence>
<keyword evidence="8" id="KW-0547">Nucleotide-binding</keyword>
<dbReference type="PANTHER" id="PTHR45339">
    <property type="entry name" value="HYBRID SIGNAL TRANSDUCTION HISTIDINE KINASE J"/>
    <property type="match status" value="1"/>
</dbReference>
<dbReference type="PROSITE" id="PS50109">
    <property type="entry name" value="HIS_KIN"/>
    <property type="match status" value="1"/>
</dbReference>
<keyword evidence="13 16" id="KW-0472">Membrane</keyword>
<feature type="domain" description="PAC" evidence="20">
    <location>
        <begin position="769"/>
        <end position="819"/>
    </location>
</feature>
<evidence type="ECO:0000256" key="5">
    <source>
        <dbReference type="ARBA" id="ARBA00022553"/>
    </source>
</evidence>
<keyword evidence="10" id="KW-0067">ATP-binding</keyword>
<dbReference type="InterPro" id="IPR005467">
    <property type="entry name" value="His_kinase_dom"/>
</dbReference>
<dbReference type="PROSITE" id="PS50110">
    <property type="entry name" value="RESPONSE_REGULATORY"/>
    <property type="match status" value="2"/>
</dbReference>
<dbReference type="PROSITE" id="PS50112">
    <property type="entry name" value="PAS"/>
    <property type="match status" value="2"/>
</dbReference>
<dbReference type="EC" id="2.7.13.3" evidence="3"/>
<proteinExistence type="predicted"/>
<evidence type="ECO:0000256" key="9">
    <source>
        <dbReference type="ARBA" id="ARBA00022777"/>
    </source>
</evidence>
<feature type="domain" description="Response regulatory" evidence="18">
    <location>
        <begin position="1227"/>
        <end position="1343"/>
    </location>
</feature>
<dbReference type="Gene3D" id="1.20.120.160">
    <property type="entry name" value="HPT domain"/>
    <property type="match status" value="1"/>
</dbReference>
<dbReference type="CDD" id="cd17546">
    <property type="entry name" value="REC_hyHK_CKI1_RcsC-like"/>
    <property type="match status" value="2"/>
</dbReference>
<accession>A0ABX7MAM0</accession>
<dbReference type="InterPro" id="IPR003594">
    <property type="entry name" value="HATPase_dom"/>
</dbReference>
<dbReference type="SMART" id="SM00091">
    <property type="entry name" value="PAS"/>
    <property type="match status" value="3"/>
</dbReference>
<evidence type="ECO:0000313" key="23">
    <source>
        <dbReference type="EMBL" id="QSI78716.1"/>
    </source>
</evidence>
<evidence type="ECO:0000256" key="13">
    <source>
        <dbReference type="ARBA" id="ARBA00023136"/>
    </source>
</evidence>
<keyword evidence="6" id="KW-0808">Transferase</keyword>
<keyword evidence="9" id="KW-0418">Kinase</keyword>
<feature type="domain" description="Response regulatory" evidence="18">
    <location>
        <begin position="1076"/>
        <end position="1197"/>
    </location>
</feature>
<dbReference type="InterPro" id="IPR035965">
    <property type="entry name" value="PAS-like_dom_sf"/>
</dbReference>
<comment type="subcellular location">
    <subcellularLocation>
        <location evidence="2">Cell membrane</location>
        <topology evidence="2">Multi-pass membrane protein</topology>
    </subcellularLocation>
</comment>
<feature type="domain" description="PAS" evidence="19">
    <location>
        <begin position="698"/>
        <end position="763"/>
    </location>
</feature>
<dbReference type="SMART" id="SM00073">
    <property type="entry name" value="HPT"/>
    <property type="match status" value="1"/>
</dbReference>
<dbReference type="SMART" id="SM00388">
    <property type="entry name" value="HisKA"/>
    <property type="match status" value="1"/>
</dbReference>
<evidence type="ECO:0000256" key="7">
    <source>
        <dbReference type="ARBA" id="ARBA00022692"/>
    </source>
</evidence>
<dbReference type="PROSITE" id="PS50894">
    <property type="entry name" value="HPT"/>
    <property type="match status" value="1"/>
</dbReference>
<feature type="domain" description="HAMP" evidence="21">
    <location>
        <begin position="367"/>
        <end position="420"/>
    </location>
</feature>
<dbReference type="InterPro" id="IPR008207">
    <property type="entry name" value="Sig_transdc_His_kin_Hpt_dom"/>
</dbReference>
<feature type="domain" description="Histidine kinase" evidence="17">
    <location>
        <begin position="837"/>
        <end position="1058"/>
    </location>
</feature>
<dbReference type="Pfam" id="PF00989">
    <property type="entry name" value="PAS"/>
    <property type="match status" value="2"/>
</dbReference>
<evidence type="ECO:0000256" key="16">
    <source>
        <dbReference type="SAM" id="Phobius"/>
    </source>
</evidence>
<dbReference type="SUPFAM" id="SSF55785">
    <property type="entry name" value="PYP-like sensor domain (PAS domain)"/>
    <property type="match status" value="3"/>
</dbReference>
<dbReference type="EMBL" id="CP071060">
    <property type="protein sequence ID" value="QSI78716.1"/>
    <property type="molecule type" value="Genomic_DNA"/>
</dbReference>
<keyword evidence="12" id="KW-0902">Two-component regulatory system</keyword>
<evidence type="ECO:0000256" key="6">
    <source>
        <dbReference type="ARBA" id="ARBA00022679"/>
    </source>
</evidence>
<name>A0ABX7MAM0_9RHOO</name>
<dbReference type="CDD" id="cd16922">
    <property type="entry name" value="HATPase_EvgS-ArcB-TorS-like"/>
    <property type="match status" value="1"/>
</dbReference>
<dbReference type="InterPro" id="IPR036097">
    <property type="entry name" value="HisK_dim/P_sf"/>
</dbReference>
<feature type="domain" description="PAC" evidence="20">
    <location>
        <begin position="517"/>
        <end position="569"/>
    </location>
</feature>
<feature type="modified residue" description="4-aspartylphosphate" evidence="15">
    <location>
        <position position="1276"/>
    </location>
</feature>
<dbReference type="InterPro" id="IPR013767">
    <property type="entry name" value="PAS_fold"/>
</dbReference>
<keyword evidence="24" id="KW-1185">Reference proteome</keyword>
<evidence type="ECO:0000256" key="15">
    <source>
        <dbReference type="PROSITE-ProRule" id="PRU00169"/>
    </source>
</evidence>
<evidence type="ECO:0000259" key="17">
    <source>
        <dbReference type="PROSITE" id="PS50109"/>
    </source>
</evidence>